<reference evidence="4 5" key="1">
    <citation type="journal article" date="2011" name="Stand. Genomic Sci.">
        <title>Complete genome sequence of the thermophilic sulfur-reducer Hippea maritima type strain (MH(2)).</title>
        <authorList>
            <person name="Huntemann M."/>
            <person name="Lu M."/>
            <person name="Nolan M."/>
            <person name="Lapidus A."/>
            <person name="Lucas S."/>
            <person name="Hammon N."/>
            <person name="Deshpande S."/>
            <person name="Cheng J.F."/>
            <person name="Tapia R."/>
            <person name="Han C."/>
            <person name="Goodwin L."/>
            <person name="Pitluck S."/>
            <person name="Liolios K."/>
            <person name="Pagani I."/>
            <person name="Ivanova N."/>
            <person name="Ovchinikova G."/>
            <person name="Pati A."/>
            <person name="Chen A."/>
            <person name="Palaniappan K."/>
            <person name="Land M."/>
            <person name="Hauser L."/>
            <person name="Jeffries C.D."/>
            <person name="Detter J.C."/>
            <person name="Brambilla E.M."/>
            <person name="Rohde M."/>
            <person name="Spring S."/>
            <person name="Goker M."/>
            <person name="Woyke T."/>
            <person name="Bristow J."/>
            <person name="Eisen J.A."/>
            <person name="Markowitz V."/>
            <person name="Hugenholtz P."/>
            <person name="Kyrpides N.C."/>
            <person name="Klenk H.P."/>
            <person name="Mavromatis K."/>
        </authorList>
    </citation>
    <scope>NUCLEOTIDE SEQUENCE [LARGE SCALE GENOMIC DNA]</scope>
    <source>
        <strain evidence="5">ATCC 700847 / DSM 10411 / MH2</strain>
    </source>
</reference>
<name>F2LXK7_HIPMA</name>
<protein>
    <submittedName>
        <fullName evidence="4">Molybdenum cofactor synthesis domain protein</fullName>
    </submittedName>
</protein>
<dbReference type="Pfam" id="PF00994">
    <property type="entry name" value="MoCF_biosynth"/>
    <property type="match status" value="1"/>
</dbReference>
<evidence type="ECO:0000256" key="1">
    <source>
        <dbReference type="ARBA" id="ARBA00005046"/>
    </source>
</evidence>
<evidence type="ECO:0000313" key="4">
    <source>
        <dbReference type="EMBL" id="AEA33193.1"/>
    </source>
</evidence>
<dbReference type="Gene3D" id="3.40.980.10">
    <property type="entry name" value="MoaB/Mog-like domain"/>
    <property type="match status" value="1"/>
</dbReference>
<dbReference type="SUPFAM" id="SSF53218">
    <property type="entry name" value="Molybdenum cofactor biosynthesis proteins"/>
    <property type="match status" value="1"/>
</dbReference>
<gene>
    <name evidence="4" type="ordered locus">Hipma_0216</name>
</gene>
<dbReference type="Proteomes" id="UP000008139">
    <property type="component" value="Chromosome"/>
</dbReference>
<proteinExistence type="predicted"/>
<dbReference type="OrthoDB" id="9784492at2"/>
<dbReference type="FunCoup" id="F2LXK7">
    <property type="interactions" value="166"/>
</dbReference>
<comment type="pathway">
    <text evidence="1">Cofactor biosynthesis; molybdopterin biosynthesis.</text>
</comment>
<organism evidence="4 5">
    <name type="scientific">Hippea maritima (strain ATCC 700847 / DSM 10411 / MH2)</name>
    <dbReference type="NCBI Taxonomy" id="760142"/>
    <lineage>
        <taxon>Bacteria</taxon>
        <taxon>Pseudomonadati</taxon>
        <taxon>Campylobacterota</taxon>
        <taxon>Desulfurellia</taxon>
        <taxon>Desulfurellales</taxon>
        <taxon>Hippeaceae</taxon>
        <taxon>Hippea</taxon>
    </lineage>
</organism>
<evidence type="ECO:0000256" key="2">
    <source>
        <dbReference type="ARBA" id="ARBA00023150"/>
    </source>
</evidence>
<dbReference type="AlphaFoldDB" id="F2LXK7"/>
<dbReference type="HOGENOM" id="CLU_077358_1_1_7"/>
<dbReference type="GO" id="GO:0006777">
    <property type="term" value="P:Mo-molybdopterin cofactor biosynthetic process"/>
    <property type="evidence" value="ECO:0007669"/>
    <property type="project" value="UniProtKB-KW"/>
</dbReference>
<reference evidence="5" key="2">
    <citation type="submission" date="2011-03" db="EMBL/GenBank/DDBJ databases">
        <title>The complete genome of Hippea maritima DSM 10411.</title>
        <authorList>
            <consortium name="US DOE Joint Genome Institute (JGI-PGF)"/>
            <person name="Lucas S."/>
            <person name="Copeland A."/>
            <person name="Lapidus A."/>
            <person name="Bruce D."/>
            <person name="Goodwin L."/>
            <person name="Pitluck S."/>
            <person name="Peters L."/>
            <person name="Kyrpides N."/>
            <person name="Mavromatis K."/>
            <person name="Pagani I."/>
            <person name="Ivanova N."/>
            <person name="Mikhailova N."/>
            <person name="Lu M."/>
            <person name="Detter J.C."/>
            <person name="Tapia R."/>
            <person name="Han C."/>
            <person name="Land M."/>
            <person name="Hauser L."/>
            <person name="Markowitz V."/>
            <person name="Cheng J.-F."/>
            <person name="Hugenholtz P."/>
            <person name="Woyke T."/>
            <person name="Wu D."/>
            <person name="Spring S."/>
            <person name="Schroeder M."/>
            <person name="Brambilla E."/>
            <person name="Klenk H.-P."/>
            <person name="Eisen J.A."/>
        </authorList>
    </citation>
    <scope>NUCLEOTIDE SEQUENCE [LARGE SCALE GENOMIC DNA]</scope>
    <source>
        <strain evidence="5">ATCC 700847 / DSM 10411 / MH2</strain>
    </source>
</reference>
<dbReference type="InterPro" id="IPR051920">
    <property type="entry name" value="MPT_Adenylyltrnsfr/MoaC-Rel"/>
</dbReference>
<dbReference type="EMBL" id="CP002606">
    <property type="protein sequence ID" value="AEA33193.1"/>
    <property type="molecule type" value="Genomic_DNA"/>
</dbReference>
<evidence type="ECO:0000259" key="3">
    <source>
        <dbReference type="SMART" id="SM00852"/>
    </source>
</evidence>
<evidence type="ECO:0000313" key="5">
    <source>
        <dbReference type="Proteomes" id="UP000008139"/>
    </source>
</evidence>
<dbReference type="CDD" id="cd00886">
    <property type="entry name" value="MogA_MoaB"/>
    <property type="match status" value="1"/>
</dbReference>
<dbReference type="SMART" id="SM00852">
    <property type="entry name" value="MoCF_biosynth"/>
    <property type="match status" value="1"/>
</dbReference>
<dbReference type="InterPro" id="IPR036425">
    <property type="entry name" value="MoaB/Mog-like_dom_sf"/>
</dbReference>
<dbReference type="STRING" id="760142.Hipma_0216"/>
<dbReference type="RefSeq" id="WP_013681237.1">
    <property type="nucleotide sequence ID" value="NC_015318.1"/>
</dbReference>
<dbReference type="PANTHER" id="PTHR43764:SF1">
    <property type="entry name" value="MOLYBDOPTERIN MOLYBDOTRANSFERASE"/>
    <property type="match status" value="1"/>
</dbReference>
<dbReference type="KEGG" id="hmr:Hipma_0216"/>
<accession>F2LXK7</accession>
<dbReference type="eggNOG" id="COG0521">
    <property type="taxonomic scope" value="Bacteria"/>
</dbReference>
<dbReference type="InterPro" id="IPR001453">
    <property type="entry name" value="MoaB/Mog_dom"/>
</dbReference>
<keyword evidence="5" id="KW-1185">Reference proteome</keyword>
<dbReference type="NCBIfam" id="TIGR00177">
    <property type="entry name" value="molyb_syn"/>
    <property type="match status" value="1"/>
</dbReference>
<feature type="domain" description="MoaB/Mog" evidence="3">
    <location>
        <begin position="7"/>
        <end position="151"/>
    </location>
</feature>
<dbReference type="InParanoid" id="F2LXK7"/>
<sequence>MSDYRFALVVMSDSKFRNPEEDRVRPIVDEILKANGFKLVRYDIIPDEFDLIKEKLIELSNDSDVDVVITSGGTGLYKRDVTPDATKEILDYEIPAIPQAILYNALTKTKRAMLSRMVAGVRNFTLIINLPGSPKAVKEDLEYIIDVIEHAVDKLKGDNTPCGEN</sequence>
<keyword evidence="2" id="KW-0501">Molybdenum cofactor biosynthesis</keyword>
<dbReference type="PANTHER" id="PTHR43764">
    <property type="entry name" value="MOLYBDENUM COFACTOR BIOSYNTHESIS"/>
    <property type="match status" value="1"/>
</dbReference>